<gene>
    <name evidence="1" type="ORF">Q5I06_08695</name>
</gene>
<reference evidence="2" key="1">
    <citation type="journal article" date="2024" name="Syst. Appl. Microbiol.">
        <title>Helicobacter cappadocius sp. nov., from lizards: The first psychrotrophic Helicobacter species.</title>
        <authorList>
            <person name="Aydin F."/>
            <person name="Tarhane S."/>
            <person name="Karakaya E."/>
            <person name="Abay S."/>
            <person name="Kayman T."/>
            <person name="Guran O."/>
            <person name="Bozkurt E."/>
            <person name="Uzum N."/>
            <person name="Avci A."/>
            <person name="Olgun K."/>
            <person name="Jablonski D."/>
            <person name="Guran C."/>
            <person name="Burcin Saticioglu I."/>
        </authorList>
    </citation>
    <scope>NUCLEOTIDE SEQUENCE [LARGE SCALE GENOMIC DNA]</scope>
    <source>
        <strain evidence="2">faydin-H76</strain>
    </source>
</reference>
<protein>
    <submittedName>
        <fullName evidence="1">Uncharacterized protein</fullName>
    </submittedName>
</protein>
<organism evidence="1 2">
    <name type="scientific">Helicobacter cappadocius</name>
    <dbReference type="NCBI Taxonomy" id="3063998"/>
    <lineage>
        <taxon>Bacteria</taxon>
        <taxon>Pseudomonadati</taxon>
        <taxon>Campylobacterota</taxon>
        <taxon>Epsilonproteobacteria</taxon>
        <taxon>Campylobacterales</taxon>
        <taxon>Helicobacteraceae</taxon>
        <taxon>Helicobacter</taxon>
    </lineage>
</organism>
<dbReference type="EMBL" id="JAUYZK010000033">
    <property type="protein sequence ID" value="MDP2539844.1"/>
    <property type="molecule type" value="Genomic_DNA"/>
</dbReference>
<evidence type="ECO:0000313" key="2">
    <source>
        <dbReference type="Proteomes" id="UP001177258"/>
    </source>
</evidence>
<sequence>VYLTERERTVQIIRPILRGRDIKRYAYEWAGKWILFIPWHFPNTQNPKSMEESIGHSAQLIDSYTSLILEPFHISSKLY</sequence>
<comment type="caution">
    <text evidence="1">The sequence shown here is derived from an EMBL/GenBank/DDBJ whole genome shotgun (WGS) entry which is preliminary data.</text>
</comment>
<feature type="non-terminal residue" evidence="1">
    <location>
        <position position="1"/>
    </location>
</feature>
<dbReference type="AlphaFoldDB" id="A0AA90PMK0"/>
<dbReference type="Proteomes" id="UP001177258">
    <property type="component" value="Unassembled WGS sequence"/>
</dbReference>
<accession>A0AA90PMK0</accession>
<proteinExistence type="predicted"/>
<name>A0AA90PMK0_9HELI</name>
<evidence type="ECO:0000313" key="1">
    <source>
        <dbReference type="EMBL" id="MDP2539844.1"/>
    </source>
</evidence>